<sequence length="377" mass="42258">MARSAGAQTMLSVCRFCLCQEEDSLVPMDEVLACLLTLEDVVRFTGIQITENNKASYAMCVMCTDKLKASSIFRSTCLSNDAYFNEISAALAVSAEEAPREATRTLDSSMDFDASGEGGTTKPQVIKKANEQRRSAPVEKLSIQSVIRRKETVIENEPAYYSNYIEPGEILTSEEEYGEIDCDDSLSNTVVPAEREKPSAHRQDLRQTQHHSQQRPTCSRTVVDAQRLEQKSKPTSPRPPRPEKLKTKGSAQQHSGAMVHDNMFKTTCNICGKRFEHLKTYQYHMQVHQQIGRSFKCRVCSRVFSRSIGLAEHIRKFHRIENRFNRLTPQNTTSCKGVPLRTVANAAKATVTGLAKDAITVSAKMAERKRNANDRIS</sequence>
<feature type="compositionally biased region" description="Basic and acidic residues" evidence="10">
    <location>
        <begin position="193"/>
        <end position="207"/>
    </location>
</feature>
<proteinExistence type="predicted"/>
<reference evidence="11" key="3">
    <citation type="submission" date="2020-05" db="UniProtKB">
        <authorList>
            <consortium name="EnsemblMetazoa"/>
        </authorList>
    </citation>
    <scope>IDENTIFICATION</scope>
    <source>
        <strain evidence="11">PEST</strain>
    </source>
</reference>
<name>A0A453Z153_ANOGA</name>
<protein>
    <recommendedName>
        <fullName evidence="13">ZAD domain-containing protein</fullName>
    </recommendedName>
</protein>
<evidence type="ECO:0000313" key="11">
    <source>
        <dbReference type="EnsemblMetazoa" id="AGAP029786-PA"/>
    </source>
</evidence>
<evidence type="ECO:0000256" key="1">
    <source>
        <dbReference type="ARBA" id="ARBA00004123"/>
    </source>
</evidence>
<dbReference type="PANTHER" id="PTHR16515">
    <property type="entry name" value="PR DOMAIN ZINC FINGER PROTEIN"/>
    <property type="match status" value="1"/>
</dbReference>
<evidence type="ECO:0000256" key="7">
    <source>
        <dbReference type="ARBA" id="ARBA00023125"/>
    </source>
</evidence>
<evidence type="ECO:0000256" key="5">
    <source>
        <dbReference type="ARBA" id="ARBA00022833"/>
    </source>
</evidence>
<dbReference type="Pfam" id="PF00096">
    <property type="entry name" value="zf-C2H2"/>
    <property type="match status" value="2"/>
</dbReference>
<evidence type="ECO:0000256" key="6">
    <source>
        <dbReference type="ARBA" id="ARBA00023015"/>
    </source>
</evidence>
<dbReference type="GO" id="GO:0003677">
    <property type="term" value="F:DNA binding"/>
    <property type="evidence" value="ECO:0007669"/>
    <property type="project" value="UniProtKB-KW"/>
</dbReference>
<feature type="region of interest" description="Disordered" evidence="10">
    <location>
        <begin position="109"/>
        <end position="134"/>
    </location>
</feature>
<dbReference type="InterPro" id="IPR012934">
    <property type="entry name" value="Znf_AD"/>
</dbReference>
<evidence type="ECO:0000313" key="12">
    <source>
        <dbReference type="Proteomes" id="UP000007062"/>
    </source>
</evidence>
<dbReference type="Proteomes" id="UP000007062">
    <property type="component" value="Chromosome 3L"/>
</dbReference>
<dbReference type="EnsemblMetazoa" id="AGAP029786-RA">
    <property type="protein sequence ID" value="AGAP029786-PA"/>
    <property type="gene ID" value="AGAP029786"/>
</dbReference>
<dbReference type="SUPFAM" id="SSF57667">
    <property type="entry name" value="beta-beta-alpha zinc fingers"/>
    <property type="match status" value="1"/>
</dbReference>
<dbReference type="PROSITE" id="PS51915">
    <property type="entry name" value="ZAD"/>
    <property type="match status" value="1"/>
</dbReference>
<comment type="subcellular location">
    <subcellularLocation>
        <location evidence="1">Nucleus</location>
    </subcellularLocation>
</comment>
<dbReference type="Pfam" id="PF07776">
    <property type="entry name" value="zf-AD"/>
    <property type="match status" value="1"/>
</dbReference>
<reference evidence="11 12" key="2">
    <citation type="journal article" date="2004" name="Trends Parasitol.">
        <title>The Anopheles gambiae genome: an update.</title>
        <authorList>
            <person name="Mongin E."/>
            <person name="Louis C."/>
            <person name="Holt R.A."/>
            <person name="Birney E."/>
            <person name="Collins F.H."/>
        </authorList>
    </citation>
    <scope>NUCLEOTIDE SEQUENCE [LARGE SCALE GENOMIC DNA]</scope>
    <source>
        <strain evidence="11 12">PEST</strain>
    </source>
</reference>
<evidence type="ECO:0000256" key="10">
    <source>
        <dbReference type="SAM" id="MobiDB-lite"/>
    </source>
</evidence>
<dbReference type="InterPro" id="IPR013087">
    <property type="entry name" value="Znf_C2H2_type"/>
</dbReference>
<dbReference type="GO" id="GO:0005634">
    <property type="term" value="C:nucleus"/>
    <property type="evidence" value="ECO:0007669"/>
    <property type="project" value="UniProtKB-SubCell"/>
</dbReference>
<dbReference type="SUPFAM" id="SSF57716">
    <property type="entry name" value="Glucocorticoid receptor-like (DNA-binding domain)"/>
    <property type="match status" value="1"/>
</dbReference>
<dbReference type="InParanoid" id="A0A453Z153"/>
<accession>A0A453Z153</accession>
<dbReference type="EMBL" id="AAAB01008966">
    <property type="status" value="NOT_ANNOTATED_CDS"/>
    <property type="molecule type" value="Genomic_DNA"/>
</dbReference>
<dbReference type="SMART" id="SM00868">
    <property type="entry name" value="zf-AD"/>
    <property type="match status" value="1"/>
</dbReference>
<dbReference type="InterPro" id="IPR036236">
    <property type="entry name" value="Znf_C2H2_sf"/>
</dbReference>
<keyword evidence="9" id="KW-0539">Nucleus</keyword>
<dbReference type="VEuPathDB" id="VectorBase:AGAMI1_006686"/>
<dbReference type="PANTHER" id="PTHR16515:SF49">
    <property type="entry name" value="GASTRULA ZINC FINGER PROTEIN XLCGF49.1-LIKE-RELATED"/>
    <property type="match status" value="1"/>
</dbReference>
<keyword evidence="3" id="KW-0677">Repeat</keyword>
<evidence type="ECO:0000256" key="3">
    <source>
        <dbReference type="ARBA" id="ARBA00022737"/>
    </source>
</evidence>
<dbReference type="InterPro" id="IPR050331">
    <property type="entry name" value="Zinc_finger"/>
</dbReference>
<keyword evidence="2" id="KW-0479">Metal-binding</keyword>
<keyword evidence="7" id="KW-0238">DNA-binding</keyword>
<evidence type="ECO:0000256" key="8">
    <source>
        <dbReference type="ARBA" id="ARBA00023163"/>
    </source>
</evidence>
<keyword evidence="8" id="KW-0804">Transcription</keyword>
<dbReference type="PROSITE" id="PS00028">
    <property type="entry name" value="ZINC_FINGER_C2H2_1"/>
    <property type="match status" value="2"/>
</dbReference>
<evidence type="ECO:0000256" key="4">
    <source>
        <dbReference type="ARBA" id="ARBA00022771"/>
    </source>
</evidence>
<organism evidence="11 12">
    <name type="scientific">Anopheles gambiae</name>
    <name type="common">African malaria mosquito</name>
    <dbReference type="NCBI Taxonomy" id="7165"/>
    <lineage>
        <taxon>Eukaryota</taxon>
        <taxon>Metazoa</taxon>
        <taxon>Ecdysozoa</taxon>
        <taxon>Arthropoda</taxon>
        <taxon>Hexapoda</taxon>
        <taxon>Insecta</taxon>
        <taxon>Pterygota</taxon>
        <taxon>Neoptera</taxon>
        <taxon>Endopterygota</taxon>
        <taxon>Diptera</taxon>
        <taxon>Nematocera</taxon>
        <taxon>Culicoidea</taxon>
        <taxon>Culicidae</taxon>
        <taxon>Anophelinae</taxon>
        <taxon>Anopheles</taxon>
    </lineage>
</organism>
<dbReference type="Gene3D" id="3.30.160.60">
    <property type="entry name" value="Classic Zinc Finger"/>
    <property type="match status" value="1"/>
</dbReference>
<reference evidence="11 12" key="1">
    <citation type="journal article" date="2002" name="Science">
        <title>The genome sequence of the malaria mosquito Anopheles gambiae.</title>
        <authorList>
            <person name="Holt R.A."/>
            <person name="Subramanian G.M."/>
            <person name="Halpern A."/>
            <person name="Sutton G.G."/>
            <person name="Charlab R."/>
            <person name="Nusskern D.R."/>
            <person name="Wincker P."/>
            <person name="Clark A.G."/>
            <person name="Ribeiro J.M."/>
            <person name="Wides R."/>
            <person name="Salzberg S.L."/>
            <person name="Loftus B."/>
            <person name="Yandell M."/>
            <person name="Majoros W.H."/>
            <person name="Rusch D.B."/>
            <person name="Lai Z."/>
            <person name="Kraft C.L."/>
            <person name="Abril J.F."/>
            <person name="Anthouard V."/>
            <person name="Arensburger P."/>
            <person name="Atkinson P.W."/>
            <person name="Baden H."/>
            <person name="de Berardinis V."/>
            <person name="Baldwin D."/>
            <person name="Benes V."/>
            <person name="Biedler J."/>
            <person name="Blass C."/>
            <person name="Bolanos R."/>
            <person name="Boscus D."/>
            <person name="Barnstead M."/>
            <person name="Cai S."/>
            <person name="Center A."/>
            <person name="Chaturverdi K."/>
            <person name="Christophides G.K."/>
            <person name="Chrystal M.A."/>
            <person name="Clamp M."/>
            <person name="Cravchik A."/>
            <person name="Curwen V."/>
            <person name="Dana A."/>
            <person name="Delcher A."/>
            <person name="Dew I."/>
            <person name="Evans C.A."/>
            <person name="Flanigan M."/>
            <person name="Grundschober-Freimoser A."/>
            <person name="Friedli L."/>
            <person name="Gu Z."/>
            <person name="Guan P."/>
            <person name="Guigo R."/>
            <person name="Hillenmeyer M.E."/>
            <person name="Hladun S.L."/>
            <person name="Hogan J.R."/>
            <person name="Hong Y.S."/>
            <person name="Hoover J."/>
            <person name="Jaillon O."/>
            <person name="Ke Z."/>
            <person name="Kodira C."/>
            <person name="Kokoza E."/>
            <person name="Koutsos A."/>
            <person name="Letunic I."/>
            <person name="Levitsky A."/>
            <person name="Liang Y."/>
            <person name="Lin J.J."/>
            <person name="Lobo N.F."/>
            <person name="Lopez J.R."/>
            <person name="Malek J.A."/>
            <person name="McIntosh T.C."/>
            <person name="Meister S."/>
            <person name="Miller J."/>
            <person name="Mobarry C."/>
            <person name="Mongin E."/>
            <person name="Murphy S.D."/>
            <person name="O'Brochta D.A."/>
            <person name="Pfannkoch C."/>
            <person name="Qi R."/>
            <person name="Regier M.A."/>
            <person name="Remington K."/>
            <person name="Shao H."/>
            <person name="Sharakhova M.V."/>
            <person name="Sitter C.D."/>
            <person name="Shetty J."/>
            <person name="Smith T.J."/>
            <person name="Strong R."/>
            <person name="Sun J."/>
            <person name="Thomasova D."/>
            <person name="Ton L.Q."/>
            <person name="Topalis P."/>
            <person name="Tu Z."/>
            <person name="Unger M.F."/>
            <person name="Walenz B."/>
            <person name="Wang A."/>
            <person name="Wang J."/>
            <person name="Wang M."/>
            <person name="Wang X."/>
            <person name="Woodford K.J."/>
            <person name="Wortman J.R."/>
            <person name="Wu M."/>
            <person name="Yao A."/>
            <person name="Zdobnov E.M."/>
            <person name="Zhang H."/>
            <person name="Zhao Q."/>
            <person name="Zhao S."/>
            <person name="Zhu S.C."/>
            <person name="Zhimulev I."/>
            <person name="Coluzzi M."/>
            <person name="della Torre A."/>
            <person name="Roth C.W."/>
            <person name="Louis C."/>
            <person name="Kalush F."/>
            <person name="Mural R.J."/>
            <person name="Myers E.W."/>
            <person name="Adams M.D."/>
            <person name="Smith H.O."/>
            <person name="Broder S."/>
            <person name="Gardner M.J."/>
            <person name="Fraser C.M."/>
            <person name="Birney E."/>
            <person name="Bork P."/>
            <person name="Brey P.T."/>
            <person name="Venter J.C."/>
            <person name="Weissenbach J."/>
            <person name="Kafatos F.C."/>
            <person name="Collins F.H."/>
            <person name="Hoffman S.L."/>
        </authorList>
    </citation>
    <scope>NUCLEOTIDE SEQUENCE [LARGE SCALE GENOMIC DNA]</scope>
    <source>
        <strain evidence="11 12">PEST</strain>
    </source>
</reference>
<dbReference type="FunCoup" id="A0A453Z153">
    <property type="interactions" value="111"/>
</dbReference>
<evidence type="ECO:0000256" key="2">
    <source>
        <dbReference type="ARBA" id="ARBA00022723"/>
    </source>
</evidence>
<dbReference type="AlphaFoldDB" id="A0A453Z153"/>
<keyword evidence="6" id="KW-0805">Transcription regulation</keyword>
<dbReference type="SMART" id="SM00355">
    <property type="entry name" value="ZnF_C2H2"/>
    <property type="match status" value="2"/>
</dbReference>
<keyword evidence="12" id="KW-1185">Reference proteome</keyword>
<dbReference type="VEuPathDB" id="VectorBase:AGAP029786"/>
<keyword evidence="5" id="KW-0862">Zinc</keyword>
<dbReference type="GO" id="GO:0008270">
    <property type="term" value="F:zinc ion binding"/>
    <property type="evidence" value="ECO:0007669"/>
    <property type="project" value="UniProtKB-UniRule"/>
</dbReference>
<feature type="region of interest" description="Disordered" evidence="10">
    <location>
        <begin position="193"/>
        <end position="255"/>
    </location>
</feature>
<evidence type="ECO:0008006" key="13">
    <source>
        <dbReference type="Google" id="ProtNLM"/>
    </source>
</evidence>
<dbReference type="PROSITE" id="PS50157">
    <property type="entry name" value="ZINC_FINGER_C2H2_2"/>
    <property type="match status" value="2"/>
</dbReference>
<keyword evidence="4" id="KW-0863">Zinc-finger</keyword>
<evidence type="ECO:0000256" key="9">
    <source>
        <dbReference type="ARBA" id="ARBA00023242"/>
    </source>
</evidence>